<protein>
    <submittedName>
        <fullName evidence="2">Peptidase S58 DmpA</fullName>
    </submittedName>
</protein>
<dbReference type="SUPFAM" id="SSF56266">
    <property type="entry name" value="DmpA/ArgJ-like"/>
    <property type="match status" value="1"/>
</dbReference>
<dbReference type="PANTHER" id="PTHR36512">
    <property type="entry name" value="D-AMINOPEPTIDASE"/>
    <property type="match status" value="1"/>
</dbReference>
<dbReference type="InterPro" id="IPR005321">
    <property type="entry name" value="Peptidase_S58_DmpA"/>
</dbReference>
<dbReference type="CDD" id="cd02253">
    <property type="entry name" value="DmpA"/>
    <property type="match status" value="1"/>
</dbReference>
<dbReference type="EMBL" id="BASH01000001">
    <property type="protein sequence ID" value="GAD15642.1"/>
    <property type="molecule type" value="Genomic_DNA"/>
</dbReference>
<dbReference type="InterPro" id="IPR016117">
    <property type="entry name" value="ArgJ-like_dom_sf"/>
</dbReference>
<dbReference type="GO" id="GO:0004177">
    <property type="term" value="F:aminopeptidase activity"/>
    <property type="evidence" value="ECO:0007669"/>
    <property type="project" value="TreeGrafter"/>
</dbReference>
<sequence length="372" mass="39666">MSIMGLAVKLMNDLSDGVKGKRNLITDVAGVKVGQVTVDEDDVHSGVTAILPHTGNLFRHKVPAASCVINGFGKSVGLVQIDELGTIETPIIMTNTFGVGTALNALTKKMLAQNPEIGDSTSTVNPIVAECNDGDVSNIRKMAITEQDVDDALAAVGDSFEEGAVGSGRGMMCYDLKGGIGSSSRIVTVDDKHQYTVGALVMTNYGYLTDFIVNGAPIGAPLAKMLAEDKKKEEKGSIITILATDAPLNSRQLQRMAKRATVGINRTGGYIGNGSGEIVLAFSTANQVDHFETSEFDTVTRFNDNQIDLFFRATAAVVDESVLSSMVHAESVVDRKGRLRLSLIDACKKLSNQQPEYSDMVDQVFSQLGVIK</sequence>
<dbReference type="Gene3D" id="3.60.70.12">
    <property type="entry name" value="L-amino peptidase D-ALA esterase/amidase"/>
    <property type="match status" value="1"/>
</dbReference>
<gene>
    <name evidence="2" type="ORF">LOT_0180</name>
</gene>
<comment type="similarity">
    <text evidence="1">Belongs to the peptidase S58 family.</text>
</comment>
<dbReference type="Pfam" id="PF03576">
    <property type="entry name" value="Peptidase_S58"/>
    <property type="match status" value="1"/>
</dbReference>
<evidence type="ECO:0000313" key="2">
    <source>
        <dbReference type="EMBL" id="GAD15642.1"/>
    </source>
</evidence>
<evidence type="ECO:0000256" key="1">
    <source>
        <dbReference type="ARBA" id="ARBA00007068"/>
    </source>
</evidence>
<dbReference type="PANTHER" id="PTHR36512:SF3">
    <property type="entry name" value="BLR5678 PROTEIN"/>
    <property type="match status" value="1"/>
</dbReference>
<keyword evidence="3" id="KW-1185">Reference proteome</keyword>
<proteinExistence type="inferred from homology"/>
<organism evidence="2 3">
    <name type="scientific">Lentilactobacillus otakiensis DSM 19908 = JCM 15040</name>
    <dbReference type="NCBI Taxonomy" id="1423780"/>
    <lineage>
        <taxon>Bacteria</taxon>
        <taxon>Bacillati</taxon>
        <taxon>Bacillota</taxon>
        <taxon>Bacilli</taxon>
        <taxon>Lactobacillales</taxon>
        <taxon>Lactobacillaceae</taxon>
        <taxon>Lentilactobacillus</taxon>
    </lineage>
</organism>
<dbReference type="PATRIC" id="fig|1423780.4.peg.1459"/>
<evidence type="ECO:0000313" key="3">
    <source>
        <dbReference type="Proteomes" id="UP000016361"/>
    </source>
</evidence>
<name>S4NEP7_9LACO</name>
<dbReference type="eggNOG" id="COG3191">
    <property type="taxonomic scope" value="Bacteria"/>
</dbReference>
<accession>S4NEP7</accession>
<comment type="caution">
    <text evidence="2">The sequence shown here is derived from an EMBL/GenBank/DDBJ whole genome shotgun (WGS) entry which is preliminary data.</text>
</comment>
<dbReference type="AlphaFoldDB" id="S4NEP7"/>
<reference evidence="3" key="1">
    <citation type="journal article" date="2013" name="Genome Announc.">
        <title>Draft Genome Sequence of D-Branched-Chain Amino Acid Producer Lactobacillus otakiensis JCM 15040T, Isolated from a Traditional Japanese Pickle.</title>
        <authorList>
            <person name="Doi K."/>
            <person name="Mori K."/>
            <person name="Mutaguchi Y."/>
            <person name="Tashiro K."/>
            <person name="Fujino Y."/>
            <person name="Ohmori T."/>
            <person name="Kuhara S."/>
            <person name="Ohshima T."/>
        </authorList>
    </citation>
    <scope>NUCLEOTIDE SEQUENCE [LARGE SCALE GENOMIC DNA]</scope>
    <source>
        <strain evidence="3">JCM 15040</strain>
    </source>
</reference>
<dbReference type="STRING" id="1423780.FD05_GL001448"/>
<dbReference type="Proteomes" id="UP000016361">
    <property type="component" value="Unassembled WGS sequence"/>
</dbReference>